<dbReference type="GO" id="GO:0005634">
    <property type="term" value="C:nucleus"/>
    <property type="evidence" value="ECO:0007669"/>
    <property type="project" value="TreeGrafter"/>
</dbReference>
<dbReference type="InterPro" id="IPR053858">
    <property type="entry name" value="Arb2_dom"/>
</dbReference>
<dbReference type="Pfam" id="PF22749">
    <property type="entry name" value="Arb2"/>
    <property type="match status" value="1"/>
</dbReference>
<feature type="domain" description="Arb2" evidence="1">
    <location>
        <begin position="15"/>
        <end position="307"/>
    </location>
</feature>
<dbReference type="InterPro" id="IPR048263">
    <property type="entry name" value="Arb2"/>
</dbReference>
<evidence type="ECO:0000313" key="3">
    <source>
        <dbReference type="Proteomes" id="UP001140562"/>
    </source>
</evidence>
<gene>
    <name evidence="2" type="ORF">N0V87_002731</name>
</gene>
<dbReference type="OrthoDB" id="421951at2759"/>
<reference evidence="2" key="1">
    <citation type="submission" date="2022-10" db="EMBL/GenBank/DDBJ databases">
        <title>Tapping the CABI collections for fungal endophytes: first genome assemblies for Collariella, Neodidymelliopsis, Ascochyta clinopodiicola, Didymella pomorum, Didymosphaeria variabile, Neocosmospora piperis and Neocucurbitaria cava.</title>
        <authorList>
            <person name="Hill R."/>
        </authorList>
    </citation>
    <scope>NUCLEOTIDE SEQUENCE</scope>
    <source>
        <strain evidence="2">IMI 360193</strain>
    </source>
</reference>
<dbReference type="GO" id="GO:0035197">
    <property type="term" value="F:siRNA binding"/>
    <property type="evidence" value="ECO:0007669"/>
    <property type="project" value="TreeGrafter"/>
</dbReference>
<dbReference type="PANTHER" id="PTHR21357:SF4">
    <property type="entry name" value="FAM172 FAMILY PROTEIN HOMOLOG CG10038"/>
    <property type="match status" value="1"/>
</dbReference>
<proteinExistence type="predicted"/>
<evidence type="ECO:0000259" key="1">
    <source>
        <dbReference type="Pfam" id="PF22749"/>
    </source>
</evidence>
<dbReference type="GO" id="GO:0031048">
    <property type="term" value="P:regulatory ncRNA-mediated heterochromatin formation"/>
    <property type="evidence" value="ECO:0007669"/>
    <property type="project" value="TreeGrafter"/>
</dbReference>
<name>A0A9W8X4M9_9PLEO</name>
<evidence type="ECO:0000313" key="2">
    <source>
        <dbReference type="EMBL" id="KAJ4340110.1"/>
    </source>
</evidence>
<dbReference type="AlphaFoldDB" id="A0A9W8X4M9"/>
<dbReference type="Proteomes" id="UP001140562">
    <property type="component" value="Unassembled WGS sequence"/>
</dbReference>
<comment type="caution">
    <text evidence="2">The sequence shown here is derived from an EMBL/GenBank/DDBJ whole genome shotgun (WGS) entry which is preliminary data.</text>
</comment>
<protein>
    <recommendedName>
        <fullName evidence="1">Arb2 domain-containing protein</fullName>
    </recommendedName>
</protein>
<sequence length="591" mass="65682">MFRRKEDTITPDASYPADLKKLGFFINKLGHIRMIEAPEKPFVFNSTNNERHNEVRNEALHACSRAEVLDRLSKLGINQLYFPDLTTTKPKGPHIPILAPPLDVLKRRKRFVVIINDALQDLGVLAYRQLQRELGLDGGSVVNFAKDLGQVRSASGSHFDEGAAHEAPGLIVMNTGQLLYSYKYNRAMTMRSWFALPRKSIAHDAIRIHDQENYVEGHRNATEHIKSVFDQLLCDPDRVAPEAEVYVVAIEGGAEKTLQLFKDDFEKYGKRVTAMAVVHAMMDNSEVSHPSIKAFLHQRTRQWKYSDLSTSSRQCTELPDDYTCDTSARKAPQDPKPVRWNEKVAELGPLSKITKTLHNLALSAVPSTTSSGSVTESIASDDSSEWKTGSVPCPTFAGGKESTSECVFTDSTVQRAILDFFEEVAQDPENYCNPAFTPFADIPRPTVDAPFALSADTTMQETYEIQTALHMLTPEQQELEEARSKLVDMRIALSGCPDHVDALAKGRAKLTEKVTKQEAAVKDLEIKALSTGSLGAGEAEDERKDWKPRIEGVKVPFAGTMADSELLKAAGLVDTASEELEKLEEEEKAFI</sequence>
<organism evidence="2 3">
    <name type="scientific">Didymella glomerata</name>
    <dbReference type="NCBI Taxonomy" id="749621"/>
    <lineage>
        <taxon>Eukaryota</taxon>
        <taxon>Fungi</taxon>
        <taxon>Dikarya</taxon>
        <taxon>Ascomycota</taxon>
        <taxon>Pezizomycotina</taxon>
        <taxon>Dothideomycetes</taxon>
        <taxon>Pleosporomycetidae</taxon>
        <taxon>Pleosporales</taxon>
        <taxon>Pleosporineae</taxon>
        <taxon>Didymellaceae</taxon>
        <taxon>Didymella</taxon>
    </lineage>
</organism>
<keyword evidence="3" id="KW-1185">Reference proteome</keyword>
<accession>A0A9W8X4M9</accession>
<dbReference type="EMBL" id="JAPEUV010000018">
    <property type="protein sequence ID" value="KAJ4340110.1"/>
    <property type="molecule type" value="Genomic_DNA"/>
</dbReference>
<dbReference type="PANTHER" id="PTHR21357">
    <property type="entry name" value="FAM172 FAMILY PROTEIN HOMOLOG CG10038"/>
    <property type="match status" value="1"/>
</dbReference>